<dbReference type="SUPFAM" id="SSF54631">
    <property type="entry name" value="CBS-domain pair"/>
    <property type="match status" value="1"/>
</dbReference>
<name>A0A5B0VIB3_9GAMM</name>
<dbReference type="Proteomes" id="UP000323161">
    <property type="component" value="Unassembled WGS sequence"/>
</dbReference>
<evidence type="ECO:0000313" key="1">
    <source>
        <dbReference type="EMBL" id="KAA1174336.1"/>
    </source>
</evidence>
<sequence length="199" mass="22184">MNNVFSALPVQDLARTGAISTAKPVSHIGSEDSAVHLLKDFAEQKPAVLSSIMPVSEARLWMRLADTPIKLVENQTGDCIGILTIHDVNGEKPMMAANRQGTAIPDLRVRDIMRPLSDLPAIHYRDLKSATVGDLVSTFREVHEEYLLVLDDDWKNPGQTYLRGLVKARELVQRLDLTIDLEHRATKFYEIVNVVQGGF</sequence>
<dbReference type="Gene3D" id="3.10.580.10">
    <property type="entry name" value="CBS-domain"/>
    <property type="match status" value="1"/>
</dbReference>
<protein>
    <recommendedName>
        <fullName evidence="3">CBS domain-containing protein</fullName>
    </recommendedName>
</protein>
<dbReference type="InterPro" id="IPR046342">
    <property type="entry name" value="CBS_dom_sf"/>
</dbReference>
<reference evidence="1 2" key="1">
    <citation type="submission" date="2019-08" db="EMBL/GenBank/DDBJ databases">
        <title>Marinobacter ZYF650 sp. nov., a marine bacterium isolated from seawater of the Mariana trench.</title>
        <authorList>
            <person name="Ahmad W."/>
        </authorList>
    </citation>
    <scope>NUCLEOTIDE SEQUENCE [LARGE SCALE GENOMIC DNA]</scope>
    <source>
        <strain evidence="1 2">ZYF650</strain>
    </source>
</reference>
<organism evidence="1 2">
    <name type="scientific">Marinobacter salinexigens</name>
    <dbReference type="NCBI Taxonomy" id="2919747"/>
    <lineage>
        <taxon>Bacteria</taxon>
        <taxon>Pseudomonadati</taxon>
        <taxon>Pseudomonadota</taxon>
        <taxon>Gammaproteobacteria</taxon>
        <taxon>Pseudomonadales</taxon>
        <taxon>Marinobacteraceae</taxon>
        <taxon>Marinobacter</taxon>
    </lineage>
</organism>
<accession>A0A5B0VIB3</accession>
<gene>
    <name evidence="1" type="ORF">FWJ25_08855</name>
</gene>
<proteinExistence type="predicted"/>
<evidence type="ECO:0000313" key="2">
    <source>
        <dbReference type="Proteomes" id="UP000323161"/>
    </source>
</evidence>
<dbReference type="AlphaFoldDB" id="A0A5B0VIB3"/>
<comment type="caution">
    <text evidence="1">The sequence shown here is derived from an EMBL/GenBank/DDBJ whole genome shotgun (WGS) entry which is preliminary data.</text>
</comment>
<keyword evidence="2" id="KW-1185">Reference proteome</keyword>
<dbReference type="RefSeq" id="WP_149599901.1">
    <property type="nucleotide sequence ID" value="NZ_VTUU01000003.1"/>
</dbReference>
<evidence type="ECO:0008006" key="3">
    <source>
        <dbReference type="Google" id="ProtNLM"/>
    </source>
</evidence>
<dbReference type="EMBL" id="VTUU01000003">
    <property type="protein sequence ID" value="KAA1174336.1"/>
    <property type="molecule type" value="Genomic_DNA"/>
</dbReference>